<feature type="domain" description="Threonine/Serine exporter ThrE" evidence="9">
    <location>
        <begin position="6"/>
        <end position="132"/>
    </location>
</feature>
<feature type="transmembrane region" description="Helical" evidence="8">
    <location>
        <begin position="27"/>
        <end position="46"/>
    </location>
</feature>
<evidence type="ECO:0000256" key="6">
    <source>
        <dbReference type="ARBA" id="ARBA00023136"/>
    </source>
</evidence>
<evidence type="ECO:0000259" key="9">
    <source>
        <dbReference type="Pfam" id="PF12821"/>
    </source>
</evidence>
<keyword evidence="4 8" id="KW-0812">Transmembrane</keyword>
<feature type="transmembrane region" description="Helical" evidence="8">
    <location>
        <begin position="6"/>
        <end position="22"/>
    </location>
</feature>
<dbReference type="InterPro" id="IPR050539">
    <property type="entry name" value="ThrE_Dicarb/AminoAcid_Exp"/>
</dbReference>
<protein>
    <submittedName>
        <fullName evidence="10">Threonine/serine exporter family protein</fullName>
    </submittedName>
</protein>
<evidence type="ECO:0000256" key="5">
    <source>
        <dbReference type="ARBA" id="ARBA00022989"/>
    </source>
</evidence>
<dbReference type="InterPro" id="IPR024528">
    <property type="entry name" value="ThrE_2"/>
</dbReference>
<keyword evidence="5 8" id="KW-1133">Transmembrane helix</keyword>
<dbReference type="GO" id="GO:0015744">
    <property type="term" value="P:succinate transport"/>
    <property type="evidence" value="ECO:0007669"/>
    <property type="project" value="TreeGrafter"/>
</dbReference>
<dbReference type="PANTHER" id="PTHR34390:SF1">
    <property type="entry name" value="SUCCINATE TRANSPORTER SUBUNIT YJJB-RELATED"/>
    <property type="match status" value="1"/>
</dbReference>
<evidence type="ECO:0000256" key="1">
    <source>
        <dbReference type="ARBA" id="ARBA00004651"/>
    </source>
</evidence>
<sequence length="144" mass="15597">MDGLIQVIGAFFAILAFSVVIGAPRKYLVYCGLTGAIGWFVYLATLPGQGTVMANFWGAVVISLTAHIFARIFKAPVTVFLIPGILILVPGSYLYRAVYNFIAGDQKLAGSNLTGTIQIAGMIALAVFITDSLFSIYQKRRERL</sequence>
<evidence type="ECO:0000256" key="3">
    <source>
        <dbReference type="ARBA" id="ARBA00022519"/>
    </source>
</evidence>
<keyword evidence="6 8" id="KW-0472">Membrane</keyword>
<comment type="subcellular location">
    <subcellularLocation>
        <location evidence="1">Cell membrane</location>
        <topology evidence="1">Multi-pass membrane protein</topology>
    </subcellularLocation>
</comment>
<name>A0A9D1JJE2_9FIRM</name>
<evidence type="ECO:0000256" key="4">
    <source>
        <dbReference type="ARBA" id="ARBA00022692"/>
    </source>
</evidence>
<feature type="transmembrane region" description="Helical" evidence="8">
    <location>
        <begin position="77"/>
        <end position="95"/>
    </location>
</feature>
<organism evidence="10 11">
    <name type="scientific">Candidatus Limivivens intestinipullorum</name>
    <dbReference type="NCBI Taxonomy" id="2840858"/>
    <lineage>
        <taxon>Bacteria</taxon>
        <taxon>Bacillati</taxon>
        <taxon>Bacillota</taxon>
        <taxon>Clostridia</taxon>
        <taxon>Lachnospirales</taxon>
        <taxon>Lachnospiraceae</taxon>
        <taxon>Lachnospiraceae incertae sedis</taxon>
        <taxon>Candidatus Limivivens</taxon>
    </lineage>
</organism>
<dbReference type="AlphaFoldDB" id="A0A9D1JJE2"/>
<keyword evidence="3" id="KW-0997">Cell inner membrane</keyword>
<evidence type="ECO:0000256" key="2">
    <source>
        <dbReference type="ARBA" id="ARBA00022475"/>
    </source>
</evidence>
<dbReference type="Pfam" id="PF12821">
    <property type="entry name" value="ThrE_2"/>
    <property type="match status" value="1"/>
</dbReference>
<reference evidence="10" key="2">
    <citation type="journal article" date="2021" name="PeerJ">
        <title>Extensive microbial diversity within the chicken gut microbiome revealed by metagenomics and culture.</title>
        <authorList>
            <person name="Gilroy R."/>
            <person name="Ravi A."/>
            <person name="Getino M."/>
            <person name="Pursley I."/>
            <person name="Horton D.L."/>
            <person name="Alikhan N.F."/>
            <person name="Baker D."/>
            <person name="Gharbi K."/>
            <person name="Hall N."/>
            <person name="Watson M."/>
            <person name="Adriaenssens E.M."/>
            <person name="Foster-Nyarko E."/>
            <person name="Jarju S."/>
            <person name="Secka A."/>
            <person name="Antonio M."/>
            <person name="Oren A."/>
            <person name="Chaudhuri R.R."/>
            <person name="La Ragione R."/>
            <person name="Hildebrand F."/>
            <person name="Pallen M.J."/>
        </authorList>
    </citation>
    <scope>NUCLEOTIDE SEQUENCE</scope>
    <source>
        <strain evidence="10">CHK190-19873</strain>
    </source>
</reference>
<accession>A0A9D1JJE2</accession>
<keyword evidence="2" id="KW-1003">Cell membrane</keyword>
<evidence type="ECO:0000256" key="8">
    <source>
        <dbReference type="SAM" id="Phobius"/>
    </source>
</evidence>
<feature type="transmembrane region" description="Helical" evidence="8">
    <location>
        <begin position="115"/>
        <end position="137"/>
    </location>
</feature>
<gene>
    <name evidence="10" type="ORF">IAB44_05955</name>
</gene>
<comment type="caution">
    <text evidence="10">The sequence shown here is derived from an EMBL/GenBank/DDBJ whole genome shotgun (WGS) entry which is preliminary data.</text>
</comment>
<feature type="transmembrane region" description="Helical" evidence="8">
    <location>
        <begin position="52"/>
        <end position="70"/>
    </location>
</feature>
<reference evidence="10" key="1">
    <citation type="submission" date="2020-10" db="EMBL/GenBank/DDBJ databases">
        <authorList>
            <person name="Gilroy R."/>
        </authorList>
    </citation>
    <scope>NUCLEOTIDE SEQUENCE</scope>
    <source>
        <strain evidence="10">CHK190-19873</strain>
    </source>
</reference>
<dbReference type="Proteomes" id="UP000823935">
    <property type="component" value="Unassembled WGS sequence"/>
</dbReference>
<dbReference type="PANTHER" id="PTHR34390">
    <property type="entry name" value="UPF0442 PROTEIN YJJB-RELATED"/>
    <property type="match status" value="1"/>
</dbReference>
<comment type="similarity">
    <text evidence="7">Belongs to the ThrE exporter (TC 2.A.79) family.</text>
</comment>
<evidence type="ECO:0000313" key="10">
    <source>
        <dbReference type="EMBL" id="HIS31081.1"/>
    </source>
</evidence>
<evidence type="ECO:0000256" key="7">
    <source>
        <dbReference type="ARBA" id="ARBA00034125"/>
    </source>
</evidence>
<proteinExistence type="inferred from homology"/>
<dbReference type="GO" id="GO:0005886">
    <property type="term" value="C:plasma membrane"/>
    <property type="evidence" value="ECO:0007669"/>
    <property type="project" value="UniProtKB-SubCell"/>
</dbReference>
<dbReference type="EMBL" id="DVIQ01000027">
    <property type="protein sequence ID" value="HIS31081.1"/>
    <property type="molecule type" value="Genomic_DNA"/>
</dbReference>
<evidence type="ECO:0000313" key="11">
    <source>
        <dbReference type="Proteomes" id="UP000823935"/>
    </source>
</evidence>